<evidence type="ECO:0000259" key="2">
    <source>
        <dbReference type="PROSITE" id="PS50943"/>
    </source>
</evidence>
<dbReference type="GO" id="GO:0003677">
    <property type="term" value="F:DNA binding"/>
    <property type="evidence" value="ECO:0007669"/>
    <property type="project" value="UniProtKB-KW"/>
</dbReference>
<evidence type="ECO:0000313" key="4">
    <source>
        <dbReference type="Proteomes" id="UP000182347"/>
    </source>
</evidence>
<dbReference type="EMBL" id="FNHF01000004">
    <property type="protein sequence ID" value="SDM71826.1"/>
    <property type="molecule type" value="Genomic_DNA"/>
</dbReference>
<dbReference type="CDD" id="cd00093">
    <property type="entry name" value="HTH_XRE"/>
    <property type="match status" value="1"/>
</dbReference>
<dbReference type="SUPFAM" id="SSF47413">
    <property type="entry name" value="lambda repressor-like DNA-binding domains"/>
    <property type="match status" value="1"/>
</dbReference>
<proteinExistence type="predicted"/>
<dbReference type="Proteomes" id="UP000182347">
    <property type="component" value="Unassembled WGS sequence"/>
</dbReference>
<sequence length="138" mass="16317">MNYEQLAYNLKYYREQSGWTQKQLSEKMNVSRSVVTKWENGTVLPDLKSIIKLSRIFDISVDLIVGIDTPREDVLKEFNRLYNSTGEAIDEETLEIFDYLIKHPQFKQQVKQMKDLPVKKQKAIHRMIASMVEEFTRV</sequence>
<dbReference type="OrthoDB" id="9812495at2"/>
<dbReference type="Pfam" id="PF01381">
    <property type="entry name" value="HTH_3"/>
    <property type="match status" value="1"/>
</dbReference>
<dbReference type="SMART" id="SM00530">
    <property type="entry name" value="HTH_XRE"/>
    <property type="match status" value="1"/>
</dbReference>
<dbReference type="RefSeq" id="WP_074600346.1">
    <property type="nucleotide sequence ID" value="NZ_FNHF01000004.1"/>
</dbReference>
<dbReference type="InterPro" id="IPR001387">
    <property type="entry name" value="Cro/C1-type_HTH"/>
</dbReference>
<organism evidence="3 4">
    <name type="scientific">Sediminibacillus halophilus</name>
    <dbReference type="NCBI Taxonomy" id="482461"/>
    <lineage>
        <taxon>Bacteria</taxon>
        <taxon>Bacillati</taxon>
        <taxon>Bacillota</taxon>
        <taxon>Bacilli</taxon>
        <taxon>Bacillales</taxon>
        <taxon>Bacillaceae</taxon>
        <taxon>Sediminibacillus</taxon>
    </lineage>
</organism>
<protein>
    <submittedName>
        <fullName evidence="3">Helix-turn-helix</fullName>
    </submittedName>
</protein>
<feature type="domain" description="HTH cro/C1-type" evidence="2">
    <location>
        <begin position="10"/>
        <end position="64"/>
    </location>
</feature>
<evidence type="ECO:0000256" key="1">
    <source>
        <dbReference type="ARBA" id="ARBA00023125"/>
    </source>
</evidence>
<keyword evidence="4" id="KW-1185">Reference proteome</keyword>
<name>A0A1G9VI83_9BACI</name>
<evidence type="ECO:0000313" key="3">
    <source>
        <dbReference type="EMBL" id="SDM71826.1"/>
    </source>
</evidence>
<dbReference type="PROSITE" id="PS50943">
    <property type="entry name" value="HTH_CROC1"/>
    <property type="match status" value="1"/>
</dbReference>
<accession>A0A1G9VI83</accession>
<dbReference type="AlphaFoldDB" id="A0A1G9VI83"/>
<keyword evidence="1" id="KW-0238">DNA-binding</keyword>
<dbReference type="InterPro" id="IPR010982">
    <property type="entry name" value="Lambda_DNA-bd_dom_sf"/>
</dbReference>
<dbReference type="STRING" id="482461.SAMN05216244_3294"/>
<gene>
    <name evidence="3" type="ORF">SAMN05216244_3294</name>
</gene>
<dbReference type="PANTHER" id="PTHR46558:SF13">
    <property type="entry name" value="HTH-TYPE TRANSCRIPTIONAL REGULATOR IMMR"/>
    <property type="match status" value="1"/>
</dbReference>
<dbReference type="PANTHER" id="PTHR46558">
    <property type="entry name" value="TRACRIPTIONAL REGULATORY PROTEIN-RELATED-RELATED"/>
    <property type="match status" value="1"/>
</dbReference>
<dbReference type="Gene3D" id="1.10.260.40">
    <property type="entry name" value="lambda repressor-like DNA-binding domains"/>
    <property type="match status" value="1"/>
</dbReference>
<reference evidence="4" key="1">
    <citation type="submission" date="2016-10" db="EMBL/GenBank/DDBJ databases">
        <authorList>
            <person name="Varghese N."/>
            <person name="Submissions S."/>
        </authorList>
    </citation>
    <scope>NUCLEOTIDE SEQUENCE [LARGE SCALE GENOMIC DNA]</scope>
    <source>
        <strain evidence="4">CGMCC 1.6199</strain>
    </source>
</reference>